<dbReference type="Pfam" id="PF03479">
    <property type="entry name" value="PCC"/>
    <property type="match status" value="1"/>
</dbReference>
<reference evidence="2 3" key="1">
    <citation type="submission" date="2019-07" db="EMBL/GenBank/DDBJ databases">
        <title>Genomic Encyclopedia of Type Strains, Phase I: the one thousand microbial genomes (KMG-I) project.</title>
        <authorList>
            <person name="Kyrpides N."/>
        </authorList>
    </citation>
    <scope>NUCLEOTIDE SEQUENCE [LARGE SCALE GENOMIC DNA]</scope>
    <source>
        <strain evidence="2 3">DSM 13558</strain>
    </source>
</reference>
<organism evidence="2 3">
    <name type="scientific">Sedimentibacter saalensis</name>
    <dbReference type="NCBI Taxonomy" id="130788"/>
    <lineage>
        <taxon>Bacteria</taxon>
        <taxon>Bacillati</taxon>
        <taxon>Bacillota</taxon>
        <taxon>Tissierellia</taxon>
        <taxon>Sedimentibacter</taxon>
    </lineage>
</organism>
<dbReference type="InterPro" id="IPR005175">
    <property type="entry name" value="PPC_dom"/>
</dbReference>
<dbReference type="PANTHER" id="PTHR34988">
    <property type="entry name" value="PROTEIN, PUTATIVE-RELATED"/>
    <property type="match status" value="1"/>
</dbReference>
<proteinExistence type="predicted"/>
<dbReference type="SUPFAM" id="SSF117856">
    <property type="entry name" value="AF0104/ALDC/Ptd012-like"/>
    <property type="match status" value="1"/>
</dbReference>
<dbReference type="Gene3D" id="3.30.1330.80">
    <property type="entry name" value="Hypothetical protein, similar to alpha- acetolactate decarboxylase, domain 2"/>
    <property type="match status" value="1"/>
</dbReference>
<dbReference type="PROSITE" id="PS51742">
    <property type="entry name" value="PPC"/>
    <property type="match status" value="1"/>
</dbReference>
<dbReference type="RefSeq" id="WP_019229106.1">
    <property type="nucleotide sequence ID" value="NZ_JAYFNS010000016.1"/>
</dbReference>
<dbReference type="AlphaFoldDB" id="A0A562JEC3"/>
<feature type="domain" description="PPC" evidence="1">
    <location>
        <begin position="10"/>
        <end position="157"/>
    </location>
</feature>
<name>A0A562JEC3_9FIRM</name>
<comment type="caution">
    <text evidence="2">The sequence shown here is derived from an EMBL/GenBank/DDBJ whole genome shotgun (WGS) entry which is preliminary data.</text>
</comment>
<keyword evidence="3" id="KW-1185">Reference proteome</keyword>
<dbReference type="PANTHER" id="PTHR34988:SF1">
    <property type="entry name" value="DNA-BINDING PROTEIN"/>
    <property type="match status" value="1"/>
</dbReference>
<gene>
    <name evidence="2" type="ORF">LY60_01251</name>
</gene>
<protein>
    <recommendedName>
        <fullName evidence="1">PPC domain-containing protein</fullName>
    </recommendedName>
</protein>
<dbReference type="EMBL" id="VLKH01000003">
    <property type="protein sequence ID" value="TWH81500.1"/>
    <property type="molecule type" value="Genomic_DNA"/>
</dbReference>
<evidence type="ECO:0000313" key="3">
    <source>
        <dbReference type="Proteomes" id="UP000315343"/>
    </source>
</evidence>
<evidence type="ECO:0000313" key="2">
    <source>
        <dbReference type="EMBL" id="TWH81500.1"/>
    </source>
</evidence>
<dbReference type="CDD" id="cd11378">
    <property type="entry name" value="DUF296"/>
    <property type="match status" value="1"/>
</dbReference>
<accession>A0A562JEC3</accession>
<sequence length="157" mass="17484">MNVREHTKEANIKRVIVGRIPRGEDLLTGIREICEEYGIKNGYITGLLGSLDTGRFIYAIPNEEGKIGFVYSDSVDVEGPLELLAGQGLIGTEDNGNLSIHLHMLVSDKYMRVFGGHFVDGGNRVAATAEIVIHEIENAEYKREFDNQTGFKLFKIK</sequence>
<evidence type="ECO:0000259" key="1">
    <source>
        <dbReference type="PROSITE" id="PS51742"/>
    </source>
</evidence>
<dbReference type="Proteomes" id="UP000315343">
    <property type="component" value="Unassembled WGS sequence"/>
</dbReference>